<gene>
    <name evidence="3" type="ORF">TWF481_002888</name>
</gene>
<dbReference type="GO" id="GO:0008270">
    <property type="term" value="F:zinc ion binding"/>
    <property type="evidence" value="ECO:0007669"/>
    <property type="project" value="InterPro"/>
</dbReference>
<sequence length="78" mass="9206">MSVPTRHVRTRTGCWTCRFRKKKCDEARPACERCSHLRLICDGYDGQPVWMKDPEKVAEKKAKIKKQMVKRSRGQKKN</sequence>
<dbReference type="SMART" id="SM00066">
    <property type="entry name" value="GAL4"/>
    <property type="match status" value="1"/>
</dbReference>
<comment type="caution">
    <text evidence="3">The sequence shown here is derived from an EMBL/GenBank/DDBJ whole genome shotgun (WGS) entry which is preliminary data.</text>
</comment>
<proteinExistence type="predicted"/>
<keyword evidence="1" id="KW-0539">Nucleus</keyword>
<organism evidence="3 4">
    <name type="scientific">Arthrobotrys musiformis</name>
    <dbReference type="NCBI Taxonomy" id="47236"/>
    <lineage>
        <taxon>Eukaryota</taxon>
        <taxon>Fungi</taxon>
        <taxon>Dikarya</taxon>
        <taxon>Ascomycota</taxon>
        <taxon>Pezizomycotina</taxon>
        <taxon>Orbiliomycetes</taxon>
        <taxon>Orbiliales</taxon>
        <taxon>Orbiliaceae</taxon>
        <taxon>Arthrobotrys</taxon>
    </lineage>
</organism>
<dbReference type="PROSITE" id="PS00463">
    <property type="entry name" value="ZN2_CY6_FUNGAL_1"/>
    <property type="match status" value="1"/>
</dbReference>
<dbReference type="AlphaFoldDB" id="A0AAV9VT89"/>
<protein>
    <recommendedName>
        <fullName evidence="2">Zn(2)-C6 fungal-type domain-containing protein</fullName>
    </recommendedName>
</protein>
<dbReference type="InterPro" id="IPR036864">
    <property type="entry name" value="Zn2-C6_fun-type_DNA-bd_sf"/>
</dbReference>
<feature type="domain" description="Zn(2)-C6 fungal-type" evidence="2">
    <location>
        <begin position="13"/>
        <end position="41"/>
    </location>
</feature>
<dbReference type="SUPFAM" id="SSF57701">
    <property type="entry name" value="Zn2/Cys6 DNA-binding domain"/>
    <property type="match status" value="1"/>
</dbReference>
<dbReference type="InterPro" id="IPR001138">
    <property type="entry name" value="Zn2Cys6_DnaBD"/>
</dbReference>
<reference evidence="3 4" key="1">
    <citation type="submission" date="2023-08" db="EMBL/GenBank/DDBJ databases">
        <authorList>
            <person name="Palmer J.M."/>
        </authorList>
    </citation>
    <scope>NUCLEOTIDE SEQUENCE [LARGE SCALE GENOMIC DNA]</scope>
    <source>
        <strain evidence="3 4">TWF481</strain>
    </source>
</reference>
<dbReference type="EMBL" id="JAVHJL010000012">
    <property type="protein sequence ID" value="KAK6495843.1"/>
    <property type="molecule type" value="Genomic_DNA"/>
</dbReference>
<dbReference type="PANTHER" id="PTHR37534">
    <property type="entry name" value="TRANSCRIPTIONAL ACTIVATOR PROTEIN UGA3"/>
    <property type="match status" value="1"/>
</dbReference>
<evidence type="ECO:0000313" key="4">
    <source>
        <dbReference type="Proteomes" id="UP001370758"/>
    </source>
</evidence>
<dbReference type="Pfam" id="PF00172">
    <property type="entry name" value="Zn_clus"/>
    <property type="match status" value="1"/>
</dbReference>
<keyword evidence="4" id="KW-1185">Reference proteome</keyword>
<dbReference type="PANTHER" id="PTHR37534:SF46">
    <property type="entry name" value="ZN(II)2CYS6 TRANSCRIPTION FACTOR (EUROFUNG)"/>
    <property type="match status" value="1"/>
</dbReference>
<dbReference type="CDD" id="cd00067">
    <property type="entry name" value="GAL4"/>
    <property type="match status" value="1"/>
</dbReference>
<evidence type="ECO:0000313" key="3">
    <source>
        <dbReference type="EMBL" id="KAK6495843.1"/>
    </source>
</evidence>
<evidence type="ECO:0000259" key="2">
    <source>
        <dbReference type="PROSITE" id="PS50048"/>
    </source>
</evidence>
<name>A0AAV9VT89_9PEZI</name>
<accession>A0AAV9VT89</accession>
<dbReference type="Gene3D" id="4.10.240.10">
    <property type="entry name" value="Zn(2)-C6 fungal-type DNA-binding domain"/>
    <property type="match status" value="1"/>
</dbReference>
<dbReference type="PROSITE" id="PS50048">
    <property type="entry name" value="ZN2_CY6_FUNGAL_2"/>
    <property type="match status" value="1"/>
</dbReference>
<evidence type="ECO:0000256" key="1">
    <source>
        <dbReference type="ARBA" id="ARBA00023242"/>
    </source>
</evidence>
<dbReference type="GO" id="GO:0000981">
    <property type="term" value="F:DNA-binding transcription factor activity, RNA polymerase II-specific"/>
    <property type="evidence" value="ECO:0007669"/>
    <property type="project" value="InterPro"/>
</dbReference>
<dbReference type="Proteomes" id="UP001370758">
    <property type="component" value="Unassembled WGS sequence"/>
</dbReference>